<dbReference type="SUPFAM" id="SSF48452">
    <property type="entry name" value="TPR-like"/>
    <property type="match status" value="1"/>
</dbReference>
<organism evidence="2 3">
    <name type="scientific">Petropleomorpha daqingensis</name>
    <dbReference type="NCBI Taxonomy" id="2026353"/>
    <lineage>
        <taxon>Bacteria</taxon>
        <taxon>Bacillati</taxon>
        <taxon>Actinomycetota</taxon>
        <taxon>Actinomycetes</taxon>
        <taxon>Geodermatophilales</taxon>
        <taxon>Geodermatophilaceae</taxon>
        <taxon>Petropleomorpha</taxon>
    </lineage>
</organism>
<evidence type="ECO:0000313" key="3">
    <source>
        <dbReference type="Proteomes" id="UP000541969"/>
    </source>
</evidence>
<proteinExistence type="predicted"/>
<accession>A0A853C9N1</accession>
<name>A0A853C9N1_9ACTN</name>
<reference evidence="2 3" key="1">
    <citation type="submission" date="2020-07" db="EMBL/GenBank/DDBJ databases">
        <title>Sequencing the genomes of 1000 actinobacteria strains.</title>
        <authorList>
            <person name="Klenk H.-P."/>
        </authorList>
    </citation>
    <scope>NUCLEOTIDE SEQUENCE [LARGE SCALE GENOMIC DNA]</scope>
    <source>
        <strain evidence="2 3">DSM 104001</strain>
    </source>
</reference>
<sequence length="192" mass="21150">MRGPVGDDDLEKWESSAQTPEDHRTAAATLLAWADEPHPEDDVPPARLLSSAAWHLETAGDAEDALDLHRRAVEAPGEVVPDARCYLHGALLESGRVDEARELANEIRREAPADTDVYLVLGENYALAGDLTQAHRWLTMGAERLERTDRPINGIGVFHLLRARRRVRDSLGLPFDDLDALVPPIAQTQSEG</sequence>
<dbReference type="InterPro" id="IPR011990">
    <property type="entry name" value="TPR-like_helical_dom_sf"/>
</dbReference>
<gene>
    <name evidence="2" type="ORF">GGQ55_000157</name>
</gene>
<protein>
    <submittedName>
        <fullName evidence="2">Tetratricopeptide (TPR) repeat protein</fullName>
    </submittedName>
</protein>
<dbReference type="RefSeq" id="WP_366488497.1">
    <property type="nucleotide sequence ID" value="NZ_JACBZT010000001.1"/>
</dbReference>
<dbReference type="EMBL" id="JACBZT010000001">
    <property type="protein sequence ID" value="NYJ03879.1"/>
    <property type="molecule type" value="Genomic_DNA"/>
</dbReference>
<feature type="region of interest" description="Disordered" evidence="1">
    <location>
        <begin position="1"/>
        <end position="24"/>
    </location>
</feature>
<dbReference type="Proteomes" id="UP000541969">
    <property type="component" value="Unassembled WGS sequence"/>
</dbReference>
<dbReference type="Pfam" id="PF14559">
    <property type="entry name" value="TPR_19"/>
    <property type="match status" value="1"/>
</dbReference>
<feature type="compositionally biased region" description="Acidic residues" evidence="1">
    <location>
        <begin position="1"/>
        <end position="11"/>
    </location>
</feature>
<comment type="caution">
    <text evidence="2">The sequence shown here is derived from an EMBL/GenBank/DDBJ whole genome shotgun (WGS) entry which is preliminary data.</text>
</comment>
<keyword evidence="3" id="KW-1185">Reference proteome</keyword>
<evidence type="ECO:0000313" key="2">
    <source>
        <dbReference type="EMBL" id="NYJ03879.1"/>
    </source>
</evidence>
<dbReference type="AlphaFoldDB" id="A0A853C9N1"/>
<evidence type="ECO:0000256" key="1">
    <source>
        <dbReference type="SAM" id="MobiDB-lite"/>
    </source>
</evidence>
<dbReference type="Gene3D" id="1.25.40.10">
    <property type="entry name" value="Tetratricopeptide repeat domain"/>
    <property type="match status" value="1"/>
</dbReference>